<evidence type="ECO:0000256" key="1">
    <source>
        <dbReference type="SAM" id="MobiDB-lite"/>
    </source>
</evidence>
<protein>
    <submittedName>
        <fullName evidence="2">Uncharacterized protein</fullName>
    </submittedName>
</protein>
<evidence type="ECO:0000313" key="2">
    <source>
        <dbReference type="EMBL" id="KAE9395585.1"/>
    </source>
</evidence>
<name>A0A6A4HEU3_9AGAR</name>
<reference evidence="2" key="1">
    <citation type="journal article" date="2019" name="Environ. Microbiol.">
        <title>Fungal ecological strategies reflected in gene transcription - a case study of two litter decomposers.</title>
        <authorList>
            <person name="Barbi F."/>
            <person name="Kohler A."/>
            <person name="Barry K."/>
            <person name="Baskaran P."/>
            <person name="Daum C."/>
            <person name="Fauchery L."/>
            <person name="Ihrmark K."/>
            <person name="Kuo A."/>
            <person name="LaButti K."/>
            <person name="Lipzen A."/>
            <person name="Morin E."/>
            <person name="Grigoriev I.V."/>
            <person name="Henrissat B."/>
            <person name="Lindahl B."/>
            <person name="Martin F."/>
        </authorList>
    </citation>
    <scope>NUCLEOTIDE SEQUENCE</scope>
    <source>
        <strain evidence="2">JB14</strain>
    </source>
</reference>
<dbReference type="AlphaFoldDB" id="A0A6A4HEU3"/>
<dbReference type="EMBL" id="ML769528">
    <property type="protein sequence ID" value="KAE9395585.1"/>
    <property type="molecule type" value="Genomic_DNA"/>
</dbReference>
<dbReference type="OrthoDB" id="5354526at2759"/>
<feature type="compositionally biased region" description="Polar residues" evidence="1">
    <location>
        <begin position="1"/>
        <end position="15"/>
    </location>
</feature>
<proteinExistence type="predicted"/>
<feature type="region of interest" description="Disordered" evidence="1">
    <location>
        <begin position="1"/>
        <end position="23"/>
    </location>
</feature>
<dbReference type="SUPFAM" id="SSF52047">
    <property type="entry name" value="RNI-like"/>
    <property type="match status" value="1"/>
</dbReference>
<gene>
    <name evidence="2" type="ORF">BT96DRAFT_997505</name>
</gene>
<sequence>MSTNSNSTATPTKDTSPAMKLERPLPMCPTTFARPSLLLARVALPLAKFFLLFPSPPPKYDPEEGDLGAFSNQVVETEQSASTIGSLTVESASTSFRRWSMNGNNRRYLTSSLRLKALPLDLLIEVFSHLHRSSDLLHVALVFKTFYACSIRLLYRQVQISSPFDFLNREPFWEKHGSSATLNLTTSPRSNHKVQHPSLKPAVDRTCSVCSRTSASASFRALSSASNEFPNDHHPTVASPTFPSRVRKDLFPDVRDRILSFENLKSLAFRGCGLTDDVYHLLSQLRGLRSFTVEGCMMPSVFIRSFESDDDAAWTSENDEEKYALVELIIRGNISGTTQYFDLNSFPDAGAPTA</sequence>
<keyword evidence="3" id="KW-1185">Reference proteome</keyword>
<evidence type="ECO:0000313" key="3">
    <source>
        <dbReference type="Proteomes" id="UP000799118"/>
    </source>
</evidence>
<organism evidence="2 3">
    <name type="scientific">Gymnopus androsaceus JB14</name>
    <dbReference type="NCBI Taxonomy" id="1447944"/>
    <lineage>
        <taxon>Eukaryota</taxon>
        <taxon>Fungi</taxon>
        <taxon>Dikarya</taxon>
        <taxon>Basidiomycota</taxon>
        <taxon>Agaricomycotina</taxon>
        <taxon>Agaricomycetes</taxon>
        <taxon>Agaricomycetidae</taxon>
        <taxon>Agaricales</taxon>
        <taxon>Marasmiineae</taxon>
        <taxon>Omphalotaceae</taxon>
        <taxon>Gymnopus</taxon>
    </lineage>
</organism>
<dbReference type="Proteomes" id="UP000799118">
    <property type="component" value="Unassembled WGS sequence"/>
</dbReference>
<accession>A0A6A4HEU3</accession>